<feature type="site" description="Transition state stabilizer" evidence="3">
    <location>
        <position position="156"/>
    </location>
</feature>
<evidence type="ECO:0000313" key="4">
    <source>
        <dbReference type="EMBL" id="OMD28057.1"/>
    </source>
</evidence>
<dbReference type="InterPro" id="IPR047601">
    <property type="entry name" value="EF_0837-like"/>
</dbReference>
<dbReference type="NCBIfam" id="NF006689">
    <property type="entry name" value="PRK09237.1"/>
    <property type="match status" value="1"/>
</dbReference>
<proteinExistence type="predicted"/>
<feature type="binding site" evidence="1">
    <location>
        <position position="60"/>
    </location>
    <ligand>
        <name>Zn(2+)</name>
        <dbReference type="ChEBI" id="CHEBI:29105"/>
        <label>1</label>
    </ligand>
</feature>
<protein>
    <submittedName>
        <fullName evidence="4">Dihydroorotase</fullName>
    </submittedName>
</protein>
<dbReference type="Proteomes" id="UP000187465">
    <property type="component" value="Unassembled WGS sequence"/>
</dbReference>
<evidence type="ECO:0000313" key="5">
    <source>
        <dbReference type="Proteomes" id="UP000187465"/>
    </source>
</evidence>
<evidence type="ECO:0000256" key="1">
    <source>
        <dbReference type="PIRSR" id="PIRSR039004-1"/>
    </source>
</evidence>
<sequence>MTAERLLLRRAKVLNGTEMDIVIADGNIVQIVPGGTAEEHGFKVVEANGAYVSSGWIDLHVHAFAELNPYGDEIDEIGIRCGVTTLVDAGSCGAERMGELAEAGEKSATQLLAFLNISKIGLMRIDELSQLEWIDHEKVLQAVVAYPEFIVGLKARISKSVVGDNGIQPLHHALELSEKTGLPLMVHIGSAPPDIREVLPLLQRNDVITHYLNGKSNNLFDKENRPLQVLRDAIERGVHLDVGHGTASFSFAVAEAAKQNGIDPDTISTDIYRGNRMNGPVYSMANLLNKFLALGYSLEETIARVTSRAAQWLGRPELGEIRINNKANLTLFRVTDEKIELVDSEGERRVAQQTIQAIGVIIGDKYMECEIRPEKSY</sequence>
<feature type="modified residue" description="N6-carboxylysine" evidence="2">
    <location>
        <position position="154"/>
    </location>
</feature>
<dbReference type="GO" id="GO:0016810">
    <property type="term" value="F:hydrolase activity, acting on carbon-nitrogen (but not peptide) bonds"/>
    <property type="evidence" value="ECO:0007669"/>
    <property type="project" value="InterPro"/>
</dbReference>
<dbReference type="NCBIfam" id="TIGR03583">
    <property type="entry name" value="EF_0837"/>
    <property type="match status" value="1"/>
</dbReference>
<dbReference type="InterPro" id="IPR020043">
    <property type="entry name" value="Deacetylase_Atu3266-like"/>
</dbReference>
<gene>
    <name evidence="4" type="ORF">BJP51_02835</name>
</gene>
<dbReference type="EMBL" id="MKQP01000034">
    <property type="protein sequence ID" value="OMD28057.1"/>
    <property type="molecule type" value="Genomic_DNA"/>
</dbReference>
<dbReference type="SUPFAM" id="SSF51556">
    <property type="entry name" value="Metallo-dependent hydrolases"/>
    <property type="match status" value="1"/>
</dbReference>
<feature type="binding site" description="via carbamate group" evidence="1">
    <location>
        <position position="154"/>
    </location>
    <ligand>
        <name>Zn(2+)</name>
        <dbReference type="ChEBI" id="CHEBI:29105"/>
        <label>2</label>
    </ligand>
</feature>
<dbReference type="PANTHER" id="PTHR42717:SF1">
    <property type="entry name" value="IMIDAZOLONEPROPIONASE AND RELATED AMIDOHYDROLASES"/>
    <property type="match status" value="1"/>
</dbReference>
<organism evidence="4 5">
    <name type="scientific">Paenibacillus odorifer</name>
    <dbReference type="NCBI Taxonomy" id="189426"/>
    <lineage>
        <taxon>Bacteria</taxon>
        <taxon>Bacillati</taxon>
        <taxon>Bacillota</taxon>
        <taxon>Bacilli</taxon>
        <taxon>Bacillales</taxon>
        <taxon>Paenibacillaceae</taxon>
        <taxon>Paenibacillus</taxon>
    </lineage>
</organism>
<keyword evidence="1" id="KW-0862">Zinc</keyword>
<feature type="binding site" evidence="1">
    <location>
        <position position="187"/>
    </location>
    <ligand>
        <name>Zn(2+)</name>
        <dbReference type="ChEBI" id="CHEBI:29105"/>
        <label>2</label>
    </ligand>
</feature>
<feature type="binding site" evidence="1">
    <location>
        <position position="210"/>
    </location>
    <ligand>
        <name>Zn(2+)</name>
        <dbReference type="ChEBI" id="CHEBI:29105"/>
        <label>2</label>
    </ligand>
</feature>
<dbReference type="Gene3D" id="3.20.20.140">
    <property type="entry name" value="Metal-dependent hydrolases"/>
    <property type="match status" value="1"/>
</dbReference>
<dbReference type="Pfam" id="PF22647">
    <property type="entry name" value="EF_0837-like_N"/>
    <property type="match status" value="1"/>
</dbReference>
<dbReference type="Gene3D" id="2.30.40.10">
    <property type="entry name" value="Urease, subunit C, domain 1"/>
    <property type="match status" value="1"/>
</dbReference>
<comment type="caution">
    <text evidence="4">The sequence shown here is derived from an EMBL/GenBank/DDBJ whole genome shotgun (WGS) entry which is preliminary data.</text>
</comment>
<dbReference type="GO" id="GO:0019213">
    <property type="term" value="F:deacetylase activity"/>
    <property type="evidence" value="ECO:0007669"/>
    <property type="project" value="InterPro"/>
</dbReference>
<feature type="binding site" evidence="1">
    <location>
        <position position="62"/>
    </location>
    <ligand>
        <name>Zn(2+)</name>
        <dbReference type="ChEBI" id="CHEBI:29105"/>
        <label>1</label>
    </ligand>
</feature>
<reference evidence="4 5" key="1">
    <citation type="submission" date="2016-10" db="EMBL/GenBank/DDBJ databases">
        <title>Paenibacillus species isolates.</title>
        <authorList>
            <person name="Beno S.M."/>
        </authorList>
    </citation>
    <scope>NUCLEOTIDE SEQUENCE [LARGE SCALE GENOMIC DNA]</scope>
    <source>
        <strain evidence="4 5">FSL H7-0604</strain>
    </source>
</reference>
<feature type="binding site" description="via carbamate group" evidence="1">
    <location>
        <position position="154"/>
    </location>
    <ligand>
        <name>Zn(2+)</name>
        <dbReference type="ChEBI" id="CHEBI:29105"/>
        <label>1</label>
    </ligand>
</feature>
<dbReference type="SUPFAM" id="SSF51338">
    <property type="entry name" value="Composite domain of metallo-dependent hydrolases"/>
    <property type="match status" value="1"/>
</dbReference>
<accession>A0A1R0X4A7</accession>
<feature type="binding site" evidence="1">
    <location>
        <position position="270"/>
    </location>
    <ligand>
        <name>Zn(2+)</name>
        <dbReference type="ChEBI" id="CHEBI:29105"/>
        <label>1</label>
    </ligand>
</feature>
<dbReference type="PANTHER" id="PTHR42717">
    <property type="entry name" value="DIHYDROOROTASE-RELATED"/>
    <property type="match status" value="1"/>
</dbReference>
<keyword evidence="1" id="KW-0479">Metal-binding</keyword>
<evidence type="ECO:0000256" key="3">
    <source>
        <dbReference type="PIRSR" id="PIRSR039004-3"/>
    </source>
</evidence>
<dbReference type="InterPro" id="IPR032466">
    <property type="entry name" value="Metal_Hydrolase"/>
</dbReference>
<evidence type="ECO:0000256" key="2">
    <source>
        <dbReference type="PIRSR" id="PIRSR039004-2"/>
    </source>
</evidence>
<dbReference type="RefSeq" id="WP_036677299.1">
    <property type="nucleotide sequence ID" value="NZ_MKQP01000034.1"/>
</dbReference>
<dbReference type="GO" id="GO:0046872">
    <property type="term" value="F:metal ion binding"/>
    <property type="evidence" value="ECO:0007669"/>
    <property type="project" value="UniProtKB-KW"/>
</dbReference>
<name>A0A1R0X4A7_9BACL</name>
<dbReference type="PIRSF" id="PIRSF039004">
    <property type="entry name" value="ADE_EF_0837"/>
    <property type="match status" value="1"/>
</dbReference>
<dbReference type="AlphaFoldDB" id="A0A1R0X4A7"/>
<dbReference type="InterPro" id="IPR011059">
    <property type="entry name" value="Metal-dep_hydrolase_composite"/>
</dbReference>